<dbReference type="Gene3D" id="1.20.1250.20">
    <property type="entry name" value="MFS general substrate transporter like domains"/>
    <property type="match status" value="1"/>
</dbReference>
<dbReference type="EMBL" id="JBHSJF010000005">
    <property type="protein sequence ID" value="MFC5067470.1"/>
    <property type="molecule type" value="Genomic_DNA"/>
</dbReference>
<feature type="transmembrane region" description="Helical" evidence="6">
    <location>
        <begin position="12"/>
        <end position="35"/>
    </location>
</feature>
<dbReference type="CDD" id="cd17502">
    <property type="entry name" value="MFS_Azr1_MDR_like"/>
    <property type="match status" value="1"/>
</dbReference>
<keyword evidence="5 6" id="KW-0472">Membrane</keyword>
<dbReference type="PRINTS" id="PR01036">
    <property type="entry name" value="TCRTETB"/>
</dbReference>
<dbReference type="InterPro" id="IPR036259">
    <property type="entry name" value="MFS_trans_sf"/>
</dbReference>
<evidence type="ECO:0000256" key="3">
    <source>
        <dbReference type="ARBA" id="ARBA00022692"/>
    </source>
</evidence>
<proteinExistence type="predicted"/>
<evidence type="ECO:0000256" key="1">
    <source>
        <dbReference type="ARBA" id="ARBA00004127"/>
    </source>
</evidence>
<feature type="transmembrane region" description="Helical" evidence="6">
    <location>
        <begin position="458"/>
        <end position="477"/>
    </location>
</feature>
<dbReference type="Gene3D" id="1.20.1720.10">
    <property type="entry name" value="Multidrug resistance protein D"/>
    <property type="match status" value="1"/>
</dbReference>
<feature type="transmembrane region" description="Helical" evidence="6">
    <location>
        <begin position="225"/>
        <end position="243"/>
    </location>
</feature>
<feature type="transmembrane region" description="Helical" evidence="6">
    <location>
        <begin position="139"/>
        <end position="160"/>
    </location>
</feature>
<dbReference type="PANTHER" id="PTHR23501">
    <property type="entry name" value="MAJOR FACILITATOR SUPERFAMILY"/>
    <property type="match status" value="1"/>
</dbReference>
<feature type="transmembrane region" description="Helical" evidence="6">
    <location>
        <begin position="359"/>
        <end position="378"/>
    </location>
</feature>
<organism evidence="8 9">
    <name type="scientific">Flaviflagellibacter deserti</name>
    <dbReference type="NCBI Taxonomy" id="2267266"/>
    <lineage>
        <taxon>Bacteria</taxon>
        <taxon>Pseudomonadati</taxon>
        <taxon>Pseudomonadota</taxon>
        <taxon>Alphaproteobacteria</taxon>
        <taxon>Hyphomicrobiales</taxon>
        <taxon>Flaviflagellibacter</taxon>
    </lineage>
</organism>
<feature type="transmembrane region" description="Helical" evidence="6">
    <location>
        <begin position="47"/>
        <end position="66"/>
    </location>
</feature>
<dbReference type="PANTHER" id="PTHR23501:SF191">
    <property type="entry name" value="VACUOLAR BASIC AMINO ACID TRANSPORTER 4"/>
    <property type="match status" value="1"/>
</dbReference>
<evidence type="ECO:0000256" key="5">
    <source>
        <dbReference type="ARBA" id="ARBA00023136"/>
    </source>
</evidence>
<dbReference type="InterPro" id="IPR020846">
    <property type="entry name" value="MFS_dom"/>
</dbReference>
<feature type="domain" description="Major facilitator superfamily (MFS) profile" evidence="7">
    <location>
        <begin position="13"/>
        <end position="482"/>
    </location>
</feature>
<feature type="transmembrane region" description="Helical" evidence="6">
    <location>
        <begin position="264"/>
        <end position="285"/>
    </location>
</feature>
<feature type="transmembrane region" description="Helical" evidence="6">
    <location>
        <begin position="199"/>
        <end position="219"/>
    </location>
</feature>
<evidence type="ECO:0000313" key="8">
    <source>
        <dbReference type="EMBL" id="MFC5067470.1"/>
    </source>
</evidence>
<protein>
    <submittedName>
        <fullName evidence="8">MDR family MFS transporter</fullName>
    </submittedName>
</protein>
<comment type="subcellular location">
    <subcellularLocation>
        <location evidence="1">Endomembrane system</location>
        <topology evidence="1">Multi-pass membrane protein</topology>
    </subcellularLocation>
</comment>
<dbReference type="RefSeq" id="WP_114956965.1">
    <property type="nucleotide sequence ID" value="NZ_JBHSJF010000005.1"/>
</dbReference>
<evidence type="ECO:0000256" key="2">
    <source>
        <dbReference type="ARBA" id="ARBA00022448"/>
    </source>
</evidence>
<feature type="transmembrane region" description="Helical" evidence="6">
    <location>
        <begin position="78"/>
        <end position="97"/>
    </location>
</feature>
<evidence type="ECO:0000256" key="6">
    <source>
        <dbReference type="SAM" id="Phobius"/>
    </source>
</evidence>
<feature type="transmembrane region" description="Helical" evidence="6">
    <location>
        <begin position="166"/>
        <end position="187"/>
    </location>
</feature>
<evidence type="ECO:0000259" key="7">
    <source>
        <dbReference type="PROSITE" id="PS50850"/>
    </source>
</evidence>
<sequence>MSSALPELRRPLILVSVMAAMAMIAIEATIVSTAMPQIAGQLGDLHLYAWVFSSFLLTQTATTVVFGKLADLYGRKPVLIVGIAIFLIGSILCGFAWSMPSLILFRLIQGVGAGAIQPVGLTVIGDLYPVQERGKIQGYLASVWGVSSVVGPFAGGLIIQHMSWAWIFWINIPIGIAAAIGFIAFLHEGVEKERRSVDIAGAVLFTIAVSSLMIALTEVGAGADTTAIIAACVSAVAAVLFVLQERRARDPMMALSLWSRRAIATANAATLLSGMAIIGLTTFLPMYVQGVLNQSPLIAGLTLTVMVLGWPVGATLAAKNFNRFGLRPTLLFGATLLPLGALFFLTLDPGSSPKVAGLGSIIMGLGMGFLSTAAIVIIQGSVGWAERGAATASNIFSRNLGSALGATALGVIFNVTLTTGGGAIAPVEIDQIRQLLERPGMTAANEIARAALDHSLHFAFWGIFVIAALTLLLAFLVPAVSHEPSAAEIAVTD</sequence>
<feature type="transmembrane region" description="Helical" evidence="6">
    <location>
        <begin position="103"/>
        <end position="127"/>
    </location>
</feature>
<keyword evidence="9" id="KW-1185">Reference proteome</keyword>
<keyword evidence="4 6" id="KW-1133">Transmembrane helix</keyword>
<dbReference type="Proteomes" id="UP001595796">
    <property type="component" value="Unassembled WGS sequence"/>
</dbReference>
<name>A0ABV9YX92_9HYPH</name>
<evidence type="ECO:0000256" key="4">
    <source>
        <dbReference type="ARBA" id="ARBA00022989"/>
    </source>
</evidence>
<feature type="transmembrane region" description="Helical" evidence="6">
    <location>
        <begin position="330"/>
        <end position="347"/>
    </location>
</feature>
<dbReference type="Pfam" id="PF07690">
    <property type="entry name" value="MFS_1"/>
    <property type="match status" value="1"/>
</dbReference>
<feature type="transmembrane region" description="Helical" evidence="6">
    <location>
        <begin position="297"/>
        <end position="318"/>
    </location>
</feature>
<keyword evidence="3 6" id="KW-0812">Transmembrane</keyword>
<reference evidence="9" key="1">
    <citation type="journal article" date="2019" name="Int. J. Syst. Evol. Microbiol.">
        <title>The Global Catalogue of Microorganisms (GCM) 10K type strain sequencing project: providing services to taxonomists for standard genome sequencing and annotation.</title>
        <authorList>
            <consortium name="The Broad Institute Genomics Platform"/>
            <consortium name="The Broad Institute Genome Sequencing Center for Infectious Disease"/>
            <person name="Wu L."/>
            <person name="Ma J."/>
        </authorList>
    </citation>
    <scope>NUCLEOTIDE SEQUENCE [LARGE SCALE GENOMIC DNA]</scope>
    <source>
        <strain evidence="9">CGMCC 1.16444</strain>
    </source>
</reference>
<evidence type="ECO:0000313" key="9">
    <source>
        <dbReference type="Proteomes" id="UP001595796"/>
    </source>
</evidence>
<comment type="caution">
    <text evidence="8">The sequence shown here is derived from an EMBL/GenBank/DDBJ whole genome shotgun (WGS) entry which is preliminary data.</text>
</comment>
<gene>
    <name evidence="8" type="ORF">ACFPFW_05505</name>
</gene>
<dbReference type="InterPro" id="IPR011701">
    <property type="entry name" value="MFS"/>
</dbReference>
<accession>A0ABV9YX92</accession>
<dbReference type="SUPFAM" id="SSF103473">
    <property type="entry name" value="MFS general substrate transporter"/>
    <property type="match status" value="1"/>
</dbReference>
<keyword evidence="2" id="KW-0813">Transport</keyword>
<dbReference type="PROSITE" id="PS50850">
    <property type="entry name" value="MFS"/>
    <property type="match status" value="1"/>
</dbReference>